<reference evidence="5 6" key="1">
    <citation type="submission" date="2014-06" db="EMBL/GenBank/DDBJ databases">
        <authorList>
            <person name="Ju J."/>
            <person name="Zhang J."/>
        </authorList>
    </citation>
    <scope>NUCLEOTIDE SEQUENCE [LARGE SCALE GENOMIC DNA]</scope>
    <source>
        <strain evidence="5">DmL_050</strain>
    </source>
</reference>
<evidence type="ECO:0000259" key="4">
    <source>
        <dbReference type="Pfam" id="PF01464"/>
    </source>
</evidence>
<dbReference type="PANTHER" id="PTHR37423">
    <property type="entry name" value="SOLUBLE LYTIC MUREIN TRANSGLYCOSYLASE-RELATED"/>
    <property type="match status" value="1"/>
</dbReference>
<comment type="similarity">
    <text evidence="2">Belongs to the virb1 family.</text>
</comment>
<sequence length="221" mass="23523">MRGAAFCRTGGLALARFGLALVLSPVPGHAQDLDGLVQEAAAQAAIPPSWIRAVLRIESDSDRHAVSSAGAMGLMQIMPGTWRELRHTLNLGSDPFDPHDNIIAGAAYLRWLHDRYGDAGFLAAYNAGPGRYDDHLATGRSLPDETRAYVAAVARRMGDDAVPTFPRQLPEASPVSHLSTENLFVGPVRAPTRGMMTTGASLVPPASSSGLFVSVGWRDQP</sequence>
<accession>A0A252EEL0</accession>
<gene>
    <name evidence="5" type="ORF">HK16_01855</name>
</gene>
<name>A0A252EEL0_9PROT</name>
<evidence type="ECO:0000256" key="2">
    <source>
        <dbReference type="ARBA" id="ARBA00009387"/>
    </source>
</evidence>
<evidence type="ECO:0000313" key="6">
    <source>
        <dbReference type="Proteomes" id="UP000195072"/>
    </source>
</evidence>
<dbReference type="AlphaFoldDB" id="A0A252EEL0"/>
<dbReference type="PANTHER" id="PTHR37423:SF2">
    <property type="entry name" value="MEMBRANE-BOUND LYTIC MUREIN TRANSGLYCOSYLASE C"/>
    <property type="match status" value="1"/>
</dbReference>
<feature type="domain" description="Transglycosylase SLT" evidence="4">
    <location>
        <begin position="36"/>
        <end position="138"/>
    </location>
</feature>
<organism evidence="5 6">
    <name type="scientific">Acetobacter senegalensis</name>
    <dbReference type="NCBI Taxonomy" id="446692"/>
    <lineage>
        <taxon>Bacteria</taxon>
        <taxon>Pseudomonadati</taxon>
        <taxon>Pseudomonadota</taxon>
        <taxon>Alphaproteobacteria</taxon>
        <taxon>Acetobacterales</taxon>
        <taxon>Acetobacteraceae</taxon>
        <taxon>Acetobacter</taxon>
    </lineage>
</organism>
<dbReference type="RefSeq" id="WP_086898669.1">
    <property type="nucleotide sequence ID" value="NZ_JOOZ01000114.1"/>
</dbReference>
<evidence type="ECO:0000256" key="1">
    <source>
        <dbReference type="ARBA" id="ARBA00007734"/>
    </source>
</evidence>
<dbReference type="SUPFAM" id="SSF53955">
    <property type="entry name" value="Lysozyme-like"/>
    <property type="match status" value="1"/>
</dbReference>
<dbReference type="CDD" id="cd00254">
    <property type="entry name" value="LT-like"/>
    <property type="match status" value="1"/>
</dbReference>
<dbReference type="InterPro" id="IPR023346">
    <property type="entry name" value="Lysozyme-like_dom_sf"/>
</dbReference>
<dbReference type="Pfam" id="PF01464">
    <property type="entry name" value="SLT"/>
    <property type="match status" value="1"/>
</dbReference>
<dbReference type="InterPro" id="IPR008258">
    <property type="entry name" value="Transglycosylase_SLT_dom_1"/>
</dbReference>
<dbReference type="Proteomes" id="UP000195072">
    <property type="component" value="Unassembled WGS sequence"/>
</dbReference>
<proteinExistence type="inferred from homology"/>
<evidence type="ECO:0000256" key="3">
    <source>
        <dbReference type="SAM" id="SignalP"/>
    </source>
</evidence>
<keyword evidence="3" id="KW-0732">Signal</keyword>
<dbReference type="Gene3D" id="1.10.530.10">
    <property type="match status" value="1"/>
</dbReference>
<feature type="chain" id="PRO_5012197221" description="Transglycosylase SLT domain-containing protein" evidence="3">
    <location>
        <begin position="31"/>
        <end position="221"/>
    </location>
</feature>
<comment type="caution">
    <text evidence="5">The sequence shown here is derived from an EMBL/GenBank/DDBJ whole genome shotgun (WGS) entry which is preliminary data.</text>
</comment>
<evidence type="ECO:0000313" key="5">
    <source>
        <dbReference type="EMBL" id="OUL64756.1"/>
    </source>
</evidence>
<comment type="similarity">
    <text evidence="1">Belongs to the transglycosylase Slt family.</text>
</comment>
<feature type="signal peptide" evidence="3">
    <location>
        <begin position="1"/>
        <end position="30"/>
    </location>
</feature>
<dbReference type="EMBL" id="JOOZ01000114">
    <property type="protein sequence ID" value="OUL64756.1"/>
    <property type="molecule type" value="Genomic_DNA"/>
</dbReference>
<protein>
    <recommendedName>
        <fullName evidence="4">Transglycosylase SLT domain-containing protein</fullName>
    </recommendedName>
</protein>